<feature type="transmembrane region" description="Helical" evidence="9">
    <location>
        <begin position="154"/>
        <end position="178"/>
    </location>
</feature>
<evidence type="ECO:0000256" key="3">
    <source>
        <dbReference type="ARBA" id="ARBA00022475"/>
    </source>
</evidence>
<feature type="transmembrane region" description="Helical" evidence="9">
    <location>
        <begin position="607"/>
        <end position="627"/>
    </location>
</feature>
<feature type="transmembrane region" description="Helical" evidence="9">
    <location>
        <begin position="574"/>
        <end position="595"/>
    </location>
</feature>
<sequence length="674" mass="74506">MSTPSSSPDTAASEQLILHHQPGLFVLFFTEMWERFSYYGMRALLVLFLTASLFEEGWGWGRAEALQLYAFYTGLVYVTPILGGFLADKLFGYRLAVILGALIMTLGHASMALETVSTFYIGLICLILGNGLFKPNISSIVGQLYDKEKHKRDAAYTIFYMGINAGAFLGILLCGYIGEKVGWRYGFGLAGVFMFLGMVQFYFAQNIFGDLGKRPQNAADRQAAEQAAVADGGEPPVEAHVERDRIIVIMVFAFFTIFFWWAFEQAGGSMTIFANDYTDRVLEGGQATAYKIANTLLTVMPLLVVTWVLAMLFRVTFSRYPLSNLCLGLSFVVIWGIAIWLIQNDFRTKSYQVSYTDITGIDQTTKIRSSDALQPGEKIELVYNKQVELYDPSDEAHKDHRVEDGMVRDAEGNRIGAHFKTVVAPIVEFQSPGLFWKTSRLTKLQYQTLDGSNLTHSLTLAEDSSLKEGDSVELLVTDDLVLPNHSEAETVEAQVEKLQDDEVVVPASWFGILNSFFIIVFAPFFSRFWEMNIIRSGPIKFALGLVLLGIGFAALAFGSLSIEAGAKVAQVSMVWLILAYLFHTLGELCLSPVGLSYVSKLAPARLVGLMFGVWFVATFIANLAAGLTGSFIDAIADTYSMSVFFLIFTLIPIGAGVVLVLLNGVLHRMMHGVD</sequence>
<feature type="transmembrane region" description="Helical" evidence="9">
    <location>
        <begin position="184"/>
        <end position="204"/>
    </location>
</feature>
<evidence type="ECO:0000256" key="5">
    <source>
        <dbReference type="ARBA" id="ARBA00022856"/>
    </source>
</evidence>
<feature type="transmembrane region" description="Helical" evidence="9">
    <location>
        <begin position="639"/>
        <end position="662"/>
    </location>
</feature>
<keyword evidence="3" id="KW-1003">Cell membrane</keyword>
<reference evidence="10 11" key="1">
    <citation type="submission" date="2019-08" db="EMBL/GenBank/DDBJ databases">
        <title>Deep-cultivation of Planctomycetes and their phenomic and genomic characterization uncovers novel biology.</title>
        <authorList>
            <person name="Wiegand S."/>
            <person name="Jogler M."/>
            <person name="Boedeker C."/>
            <person name="Pinto D."/>
            <person name="Vollmers J."/>
            <person name="Rivas-Marin E."/>
            <person name="Kohn T."/>
            <person name="Peeters S.H."/>
            <person name="Heuer A."/>
            <person name="Rast P."/>
            <person name="Oberbeckmann S."/>
            <person name="Bunk B."/>
            <person name="Jeske O."/>
            <person name="Meyerdierks A."/>
            <person name="Storesund J.E."/>
            <person name="Kallscheuer N."/>
            <person name="Luecker S."/>
            <person name="Lage O.M."/>
            <person name="Pohl T."/>
            <person name="Merkel B.J."/>
            <person name="Hornburger P."/>
            <person name="Mueller R.-W."/>
            <person name="Bruemmer F."/>
            <person name="Labrenz M."/>
            <person name="Spormann A.M."/>
            <person name="Op den Camp H."/>
            <person name="Overmann J."/>
            <person name="Amann R."/>
            <person name="Jetten M.S.M."/>
            <person name="Mascher T."/>
            <person name="Medema M.H."/>
            <person name="Devos D.P."/>
            <person name="Kaster A.-K."/>
            <person name="Ovreas L."/>
            <person name="Rohde M."/>
            <person name="Galperin M.Y."/>
            <person name="Jogler C."/>
        </authorList>
    </citation>
    <scope>NUCLEOTIDE SEQUENCE [LARGE SCALE GENOMIC DNA]</scope>
    <source>
        <strain evidence="10 11">UC8</strain>
    </source>
</reference>
<dbReference type="SUPFAM" id="SSF103473">
    <property type="entry name" value="MFS general substrate transporter"/>
    <property type="match status" value="2"/>
</dbReference>
<keyword evidence="4 8" id="KW-0812">Transmembrane</keyword>
<dbReference type="GO" id="GO:0005886">
    <property type="term" value="C:plasma membrane"/>
    <property type="evidence" value="ECO:0007669"/>
    <property type="project" value="UniProtKB-SubCell"/>
</dbReference>
<evidence type="ECO:0000256" key="7">
    <source>
        <dbReference type="ARBA" id="ARBA00023136"/>
    </source>
</evidence>
<dbReference type="PROSITE" id="PS01022">
    <property type="entry name" value="PTR2_1"/>
    <property type="match status" value="1"/>
</dbReference>
<keyword evidence="7 9" id="KW-0472">Membrane</keyword>
<feature type="transmembrane region" description="Helical" evidence="9">
    <location>
        <begin position="507"/>
        <end position="529"/>
    </location>
</feature>
<evidence type="ECO:0000256" key="9">
    <source>
        <dbReference type="SAM" id="Phobius"/>
    </source>
</evidence>
<dbReference type="RefSeq" id="WP_068138202.1">
    <property type="nucleotide sequence ID" value="NZ_CP042914.1"/>
</dbReference>
<dbReference type="PANTHER" id="PTHR23517:SF15">
    <property type="entry name" value="PROTON-DEPENDENT OLIGOPEPTIDE FAMILY TRANSPORT PROTEIN"/>
    <property type="match status" value="1"/>
</dbReference>
<feature type="transmembrane region" description="Helical" evidence="9">
    <location>
        <begin position="325"/>
        <end position="342"/>
    </location>
</feature>
<comment type="subcellular location">
    <subcellularLocation>
        <location evidence="1">Cell membrane</location>
        <topology evidence="1">Multi-pass membrane protein</topology>
    </subcellularLocation>
    <subcellularLocation>
        <location evidence="8">Membrane</location>
        <topology evidence="8">Multi-pass membrane protein</topology>
    </subcellularLocation>
</comment>
<feature type="transmembrane region" description="Helical" evidence="9">
    <location>
        <begin position="66"/>
        <end position="86"/>
    </location>
</feature>
<keyword evidence="11" id="KW-1185">Reference proteome</keyword>
<dbReference type="AlphaFoldDB" id="A0A5B9R2N2"/>
<dbReference type="CDD" id="cd17346">
    <property type="entry name" value="MFS_DtpA_like"/>
    <property type="match status" value="1"/>
</dbReference>
<evidence type="ECO:0000256" key="1">
    <source>
        <dbReference type="ARBA" id="ARBA00004651"/>
    </source>
</evidence>
<dbReference type="InterPro" id="IPR036259">
    <property type="entry name" value="MFS_trans_sf"/>
</dbReference>
<dbReference type="NCBIfam" id="TIGR00924">
    <property type="entry name" value="yjdL_sub1_fam"/>
    <property type="match status" value="1"/>
</dbReference>
<organism evidence="10 11">
    <name type="scientific">Roseimaritima ulvae</name>
    <dbReference type="NCBI Taxonomy" id="980254"/>
    <lineage>
        <taxon>Bacteria</taxon>
        <taxon>Pseudomonadati</taxon>
        <taxon>Planctomycetota</taxon>
        <taxon>Planctomycetia</taxon>
        <taxon>Pirellulales</taxon>
        <taxon>Pirellulaceae</taxon>
        <taxon>Roseimaritima</taxon>
    </lineage>
</organism>
<name>A0A5B9R2N2_9BACT</name>
<keyword evidence="6 9" id="KW-1133">Transmembrane helix</keyword>
<feature type="transmembrane region" description="Helical" evidence="9">
    <location>
        <begin position="93"/>
        <end position="111"/>
    </location>
</feature>
<feature type="transmembrane region" description="Helical" evidence="9">
    <location>
        <begin position="541"/>
        <end position="562"/>
    </location>
</feature>
<feature type="transmembrane region" description="Helical" evidence="9">
    <location>
        <begin position="246"/>
        <end position="263"/>
    </location>
</feature>
<dbReference type="Pfam" id="PF00854">
    <property type="entry name" value="PTR2"/>
    <property type="match status" value="2"/>
</dbReference>
<protein>
    <submittedName>
        <fullName evidence="10">Di-/tripeptide transporter</fullName>
    </submittedName>
</protein>
<dbReference type="Gene3D" id="1.20.1250.20">
    <property type="entry name" value="MFS general substrate transporter like domains"/>
    <property type="match status" value="3"/>
</dbReference>
<comment type="similarity">
    <text evidence="8">Belongs to the major facilitator superfamily. Proton-dependent oligopeptide transporter (POT/PTR) (TC 2.A.17) family.</text>
</comment>
<dbReference type="PANTHER" id="PTHR23517">
    <property type="entry name" value="RESISTANCE PROTEIN MDTM, PUTATIVE-RELATED-RELATED"/>
    <property type="match status" value="1"/>
</dbReference>
<evidence type="ECO:0000256" key="6">
    <source>
        <dbReference type="ARBA" id="ARBA00022989"/>
    </source>
</evidence>
<dbReference type="EMBL" id="CP042914">
    <property type="protein sequence ID" value="QEG43686.1"/>
    <property type="molecule type" value="Genomic_DNA"/>
</dbReference>
<evidence type="ECO:0000256" key="8">
    <source>
        <dbReference type="RuleBase" id="RU003755"/>
    </source>
</evidence>
<dbReference type="InterPro" id="IPR000109">
    <property type="entry name" value="POT_fam"/>
</dbReference>
<keyword evidence="5" id="KW-0653">Protein transport</keyword>
<keyword evidence="5" id="KW-0571">Peptide transport</keyword>
<dbReference type="GO" id="GO:0006857">
    <property type="term" value="P:oligopeptide transport"/>
    <property type="evidence" value="ECO:0007669"/>
    <property type="project" value="InterPro"/>
</dbReference>
<dbReference type="PROSITE" id="PS01023">
    <property type="entry name" value="PTR2_2"/>
    <property type="match status" value="1"/>
</dbReference>
<dbReference type="GO" id="GO:1904680">
    <property type="term" value="F:peptide transmembrane transporter activity"/>
    <property type="evidence" value="ECO:0007669"/>
    <property type="project" value="InterPro"/>
</dbReference>
<feature type="transmembrane region" description="Helical" evidence="9">
    <location>
        <begin position="36"/>
        <end position="54"/>
    </location>
</feature>
<dbReference type="Proteomes" id="UP000325286">
    <property type="component" value="Chromosome"/>
</dbReference>
<dbReference type="InterPro" id="IPR005279">
    <property type="entry name" value="Dipep/tripep_permease"/>
</dbReference>
<dbReference type="InterPro" id="IPR050171">
    <property type="entry name" value="MFS_Transporters"/>
</dbReference>
<evidence type="ECO:0000313" key="11">
    <source>
        <dbReference type="Proteomes" id="UP000325286"/>
    </source>
</evidence>
<proteinExistence type="inferred from homology"/>
<dbReference type="KEGG" id="rul:UC8_57380"/>
<dbReference type="OrthoDB" id="9772725at2"/>
<accession>A0A5B9R2N2</accession>
<evidence type="ECO:0000256" key="4">
    <source>
        <dbReference type="ARBA" id="ARBA00022692"/>
    </source>
</evidence>
<evidence type="ECO:0000313" key="10">
    <source>
        <dbReference type="EMBL" id="QEG43686.1"/>
    </source>
</evidence>
<feature type="transmembrane region" description="Helical" evidence="9">
    <location>
        <begin position="292"/>
        <end position="313"/>
    </location>
</feature>
<keyword evidence="2 8" id="KW-0813">Transport</keyword>
<dbReference type="InterPro" id="IPR018456">
    <property type="entry name" value="PTR2_symporter_CS"/>
</dbReference>
<feature type="transmembrane region" description="Helical" evidence="9">
    <location>
        <begin position="117"/>
        <end position="133"/>
    </location>
</feature>
<evidence type="ECO:0000256" key="2">
    <source>
        <dbReference type="ARBA" id="ARBA00022448"/>
    </source>
</evidence>
<gene>
    <name evidence="10" type="primary">dtpT</name>
    <name evidence="10" type="ORF">UC8_57380</name>
</gene>